<evidence type="ECO:0000313" key="4">
    <source>
        <dbReference type="Proteomes" id="UP000595917"/>
    </source>
</evidence>
<gene>
    <name evidence="3" type="ORF">JFL75_12110</name>
</gene>
<dbReference type="EMBL" id="CP067089">
    <property type="protein sequence ID" value="QQO07688.1"/>
    <property type="molecule type" value="Genomic_DNA"/>
</dbReference>
<dbReference type="PROSITE" id="PS51257">
    <property type="entry name" value="PROKAR_LIPOPROTEIN"/>
    <property type="match status" value="1"/>
</dbReference>
<dbReference type="SUPFAM" id="SSF50891">
    <property type="entry name" value="Cyclophilin-like"/>
    <property type="match status" value="2"/>
</dbReference>
<dbReference type="KEGG" id="bhc:JFL75_12110"/>
<dbReference type="Pfam" id="PF18050">
    <property type="entry name" value="Cyclophil_like2"/>
    <property type="match status" value="2"/>
</dbReference>
<proteinExistence type="predicted"/>
<evidence type="ECO:0000313" key="3">
    <source>
        <dbReference type="EMBL" id="QQO07688.1"/>
    </source>
</evidence>
<keyword evidence="1" id="KW-0732">Signal</keyword>
<evidence type="ECO:0000259" key="2">
    <source>
        <dbReference type="Pfam" id="PF18050"/>
    </source>
</evidence>
<dbReference type="InterPro" id="IPR029000">
    <property type="entry name" value="Cyclophilin-like_dom_sf"/>
</dbReference>
<keyword evidence="4" id="KW-1185">Reference proteome</keyword>
<organism evidence="3 4">
    <name type="scientific">Breznakiella homolactica</name>
    <dbReference type="NCBI Taxonomy" id="2798577"/>
    <lineage>
        <taxon>Bacteria</taxon>
        <taxon>Pseudomonadati</taxon>
        <taxon>Spirochaetota</taxon>
        <taxon>Spirochaetia</taxon>
        <taxon>Spirochaetales</taxon>
        <taxon>Breznakiellaceae</taxon>
        <taxon>Breznakiella</taxon>
    </lineage>
</organism>
<reference evidence="3" key="1">
    <citation type="submission" date="2021-01" db="EMBL/GenBank/DDBJ databases">
        <title>Description of Breznakiella homolactica.</title>
        <authorList>
            <person name="Song Y."/>
            <person name="Brune A."/>
        </authorList>
    </citation>
    <scope>NUCLEOTIDE SEQUENCE</scope>
    <source>
        <strain evidence="3">RmG30</strain>
    </source>
</reference>
<feature type="chain" id="PRO_5031136335" description="Cyclophilin-like domain-containing protein" evidence="1">
    <location>
        <begin position="30"/>
        <end position="305"/>
    </location>
</feature>
<dbReference type="InterPro" id="IPR041183">
    <property type="entry name" value="Cyclophilin-like"/>
</dbReference>
<feature type="domain" description="Cyclophilin-like" evidence="2">
    <location>
        <begin position="61"/>
        <end position="172"/>
    </location>
</feature>
<accession>A0A7T7XK25</accession>
<sequence>MKLKSLCGIPAALLLLSVLFTSCGSNSGAAEQAAAVPAPASNQAVPAEENSEAAGAACLTITVNGTTVRAPLVESPASQEFLSLLPLTINMTDYRSREKHGPMPALNRDNLTNIQQAYEIGDIIYYPPGPTLAVFYGHDGNVISAGMEVLARLDAEGIAAFASQRGTVQVTIDKERATSRQDGRRLTISLDNSQTISAAVVESPAAEEFLSRLPVSFDMAEHLNRQKEVYLPFSLSESNLLNPVYEYEIGDIVYWHPGPTMGIFHSHDGRSIRAGVEVLARLDAAGVQALASYPGPVKVTFESVN</sequence>
<dbReference type="RefSeq" id="WP_215624994.1">
    <property type="nucleotide sequence ID" value="NZ_CP067089.2"/>
</dbReference>
<dbReference type="AlphaFoldDB" id="A0A7T7XK25"/>
<name>A0A7T7XK25_9SPIR</name>
<feature type="signal peptide" evidence="1">
    <location>
        <begin position="1"/>
        <end position="29"/>
    </location>
</feature>
<dbReference type="Proteomes" id="UP000595917">
    <property type="component" value="Chromosome"/>
</dbReference>
<protein>
    <recommendedName>
        <fullName evidence="2">Cyclophilin-like domain-containing protein</fullName>
    </recommendedName>
</protein>
<dbReference type="Gene3D" id="2.40.100.20">
    <property type="match status" value="2"/>
</dbReference>
<feature type="domain" description="Cyclophilin-like" evidence="2">
    <location>
        <begin position="192"/>
        <end position="302"/>
    </location>
</feature>
<evidence type="ECO:0000256" key="1">
    <source>
        <dbReference type="SAM" id="SignalP"/>
    </source>
</evidence>